<organism evidence="14 15">
    <name type="scientific">Metschnikowia aff. pulcherrima</name>
    <dbReference type="NCBI Taxonomy" id="2163413"/>
    <lineage>
        <taxon>Eukaryota</taxon>
        <taxon>Fungi</taxon>
        <taxon>Dikarya</taxon>
        <taxon>Ascomycota</taxon>
        <taxon>Saccharomycotina</taxon>
        <taxon>Pichiomycetes</taxon>
        <taxon>Metschnikowiaceae</taxon>
        <taxon>Metschnikowia</taxon>
    </lineage>
</organism>
<evidence type="ECO:0000256" key="3">
    <source>
        <dbReference type="ARBA" id="ARBA00007443"/>
    </source>
</evidence>
<comment type="cofactor">
    <cofactor evidence="1">
        <name>L-ascorbate</name>
        <dbReference type="ChEBI" id="CHEBI:38290"/>
    </cofactor>
</comment>
<dbReference type="InterPro" id="IPR005123">
    <property type="entry name" value="Oxoglu/Fe-dep_dioxygenase_dom"/>
</dbReference>
<sequence length="614" mass="70203">MPKRQADTERKADGDALVKQLKSTFTHEEIHSFLSKKIFESSFQDSLQSTIAESQPYKWGTVTELMDDTLLRNVRKEVLNEIAFTKKETDIYKVYQSGDLANLSGLDWNDLSRLPSLFKLRAAIYSEEFRDFISKVTGCGKLSGTKTDMSINTYTKGCHLLTHDDVIGSRRVSFILYMPEPDHTWKAHYGGALRLFPAIVPNVPKTDFEAKLIPQFNQIAFFTVQPGLSFHDVEEVRVDKQRLSIQGWFHIPQEGEPGYVPGEQEETEAKSTLRLLQTKELQEFDFPKPVRTDFPREEIKAYESFDSNTFLSSLDLAYLSKYINPTYLTQASLRVLRNTFLEESVVDINGFLNDEYAEALRKQLRATELDKKAPQTADEVHFPWKCAVPPHKQRFMYIDGKSEFALQEDAIDMVNHTGPQELPNFELAKRISQDTSEKMVLEVVQLMKSMAFRKWLVFVTDVVPTSDQLLARRFRPGHDFILATTTEKELARQGELNVLLEATLGLTPTAANPNNWESGEYGGYELCMAMNGGESDDEFEDDDPAIYKTSESDDSVLYTSQCKWNSLSLMLRDPSVLKFVKYVSINAKGSRWDVTGQWNVKSTEDDEDEQEENK</sequence>
<reference evidence="15" key="1">
    <citation type="submission" date="2019-03" db="EMBL/GenBank/DDBJ databases">
        <title>Snf2 controls pulcherriminic acid biosynthesis and connects pigmentation and antifungal activity of the yeast Metschnikowia pulcherrima.</title>
        <authorList>
            <person name="Gore-Lloyd D."/>
            <person name="Sumann I."/>
            <person name="Brachmann A.O."/>
            <person name="Schneeberger K."/>
            <person name="Ortiz-Merino R.A."/>
            <person name="Moreno-Beltran M."/>
            <person name="Schlaefli M."/>
            <person name="Kirner P."/>
            <person name="Santos Kron A."/>
            <person name="Wolfe K.H."/>
            <person name="Piel J."/>
            <person name="Ahrens C.H."/>
            <person name="Henk D."/>
            <person name="Freimoser F.M."/>
        </authorList>
    </citation>
    <scope>NUCLEOTIDE SEQUENCE [LARGE SCALE GENOMIC DNA]</scope>
    <source>
        <strain evidence="15">APC 1.2</strain>
    </source>
</reference>
<dbReference type="PANTHER" id="PTHR12117">
    <property type="entry name" value="HISTONE ACETYLTRANSFERASE COMPLEX"/>
    <property type="match status" value="1"/>
</dbReference>
<evidence type="ECO:0000256" key="12">
    <source>
        <dbReference type="ARBA" id="ARBA00081607"/>
    </source>
</evidence>
<comment type="similarity">
    <text evidence="3">Belongs to the TPA1 family.</text>
</comment>
<keyword evidence="8" id="KW-0408">Iron</keyword>
<accession>A0A4P6XN16</accession>
<proteinExistence type="inferred from homology"/>
<evidence type="ECO:0000256" key="6">
    <source>
        <dbReference type="ARBA" id="ARBA00022964"/>
    </source>
</evidence>
<evidence type="ECO:0000256" key="7">
    <source>
        <dbReference type="ARBA" id="ARBA00023002"/>
    </source>
</evidence>
<dbReference type="SMART" id="SM00702">
    <property type="entry name" value="P4Hc"/>
    <property type="match status" value="1"/>
</dbReference>
<dbReference type="PANTHER" id="PTHR12117:SF0">
    <property type="entry name" value="PROLYL 3-HYDROXYLASE OGFOD1"/>
    <property type="match status" value="1"/>
</dbReference>
<dbReference type="Gene3D" id="2.60.120.620">
    <property type="entry name" value="q2cbj1_9rhob like domain"/>
    <property type="match status" value="1"/>
</dbReference>
<evidence type="ECO:0000256" key="8">
    <source>
        <dbReference type="ARBA" id="ARBA00023004"/>
    </source>
</evidence>
<dbReference type="InterPro" id="IPR006620">
    <property type="entry name" value="Pro_4_hyd_alph"/>
</dbReference>
<dbReference type="Gene3D" id="3.60.130.20">
    <property type="entry name" value="Oxoglutarate/iron-dependent oxygenase, C-terminal degradation domain"/>
    <property type="match status" value="1"/>
</dbReference>
<evidence type="ECO:0000256" key="4">
    <source>
        <dbReference type="ARBA" id="ARBA00022723"/>
    </source>
</evidence>
<evidence type="ECO:0000256" key="9">
    <source>
        <dbReference type="ARBA" id="ARBA00023242"/>
    </source>
</evidence>
<evidence type="ECO:0000256" key="10">
    <source>
        <dbReference type="ARBA" id="ARBA00047444"/>
    </source>
</evidence>
<keyword evidence="7" id="KW-0560">Oxidoreductase</keyword>
<dbReference type="PROSITE" id="PS51471">
    <property type="entry name" value="FE2OG_OXY"/>
    <property type="match status" value="1"/>
</dbReference>
<protein>
    <recommendedName>
        <fullName evidence="12">uS12 prolyl 3,4-dihydroxylase</fullName>
    </recommendedName>
</protein>
<evidence type="ECO:0000256" key="2">
    <source>
        <dbReference type="ARBA" id="ARBA00004123"/>
    </source>
</evidence>
<dbReference type="GO" id="GO:0031418">
    <property type="term" value="F:L-ascorbic acid binding"/>
    <property type="evidence" value="ECO:0007669"/>
    <property type="project" value="UniProtKB-KW"/>
</dbReference>
<dbReference type="GO" id="GO:0005506">
    <property type="term" value="F:iron ion binding"/>
    <property type="evidence" value="ECO:0007669"/>
    <property type="project" value="InterPro"/>
</dbReference>
<dbReference type="Proteomes" id="UP000292447">
    <property type="component" value="Chromosome III"/>
</dbReference>
<dbReference type="AlphaFoldDB" id="A0A4P6XN16"/>
<comment type="catalytic activity">
    <reaction evidence="10">
        <text>[ribosomal protein uS12]-L-proline + 2-oxoglutarate + O2 = [ribosomal protein uS12]-(3S)-3-hydroxy-L-proline + succinate + CO2</text>
        <dbReference type="Rhea" id="RHEA:54156"/>
        <dbReference type="Rhea" id="RHEA-COMP:13816"/>
        <dbReference type="Rhea" id="RHEA-COMP:13818"/>
        <dbReference type="ChEBI" id="CHEBI:15379"/>
        <dbReference type="ChEBI" id="CHEBI:16526"/>
        <dbReference type="ChEBI" id="CHEBI:16810"/>
        <dbReference type="ChEBI" id="CHEBI:30031"/>
        <dbReference type="ChEBI" id="CHEBI:50342"/>
        <dbReference type="ChEBI" id="CHEBI:85428"/>
    </reaction>
</comment>
<keyword evidence="6" id="KW-0223">Dioxygenase</keyword>
<dbReference type="InterPro" id="IPR019601">
    <property type="entry name" value="Oxoglutarate/Fe-dep_Oase_C"/>
</dbReference>
<evidence type="ECO:0000313" key="15">
    <source>
        <dbReference type="Proteomes" id="UP000292447"/>
    </source>
</evidence>
<dbReference type="GO" id="GO:0031543">
    <property type="term" value="F:peptidyl-proline dioxygenase activity"/>
    <property type="evidence" value="ECO:0007669"/>
    <property type="project" value="UniProtKB-ARBA"/>
</dbReference>
<keyword evidence="5" id="KW-0847">Vitamin C</keyword>
<dbReference type="GO" id="GO:0005737">
    <property type="term" value="C:cytoplasm"/>
    <property type="evidence" value="ECO:0007669"/>
    <property type="project" value="TreeGrafter"/>
</dbReference>
<dbReference type="InterPro" id="IPR043044">
    <property type="entry name" value="TPA1/Ofd1_C"/>
</dbReference>
<dbReference type="GO" id="GO:0006449">
    <property type="term" value="P:regulation of translational termination"/>
    <property type="evidence" value="ECO:0007669"/>
    <property type="project" value="TreeGrafter"/>
</dbReference>
<dbReference type="InterPro" id="IPR039558">
    <property type="entry name" value="TPA1/OFD1_N"/>
</dbReference>
<keyword evidence="4" id="KW-0479">Metal-binding</keyword>
<dbReference type="EMBL" id="CP034458">
    <property type="protein sequence ID" value="QBM88842.1"/>
    <property type="molecule type" value="Genomic_DNA"/>
</dbReference>
<dbReference type="STRING" id="2163413.A0A4P6XN16"/>
<name>A0A4P6XN16_9ASCO</name>
<dbReference type="GO" id="GO:0009896">
    <property type="term" value="P:positive regulation of catabolic process"/>
    <property type="evidence" value="ECO:0007669"/>
    <property type="project" value="UniProtKB-ARBA"/>
</dbReference>
<evidence type="ECO:0000256" key="11">
    <source>
        <dbReference type="ARBA" id="ARBA00051966"/>
    </source>
</evidence>
<dbReference type="GO" id="GO:0010604">
    <property type="term" value="P:positive regulation of macromolecule metabolic process"/>
    <property type="evidence" value="ECO:0007669"/>
    <property type="project" value="UniProtKB-ARBA"/>
</dbReference>
<evidence type="ECO:0000313" key="14">
    <source>
        <dbReference type="EMBL" id="QBM88842.1"/>
    </source>
</evidence>
<keyword evidence="15" id="KW-1185">Reference proteome</keyword>
<dbReference type="GO" id="GO:0005634">
    <property type="term" value="C:nucleus"/>
    <property type="evidence" value="ECO:0007669"/>
    <property type="project" value="UniProtKB-SubCell"/>
</dbReference>
<dbReference type="Pfam" id="PF13661">
    <property type="entry name" value="2OG-FeII_Oxy_4"/>
    <property type="match status" value="1"/>
</dbReference>
<dbReference type="InterPro" id="IPR051842">
    <property type="entry name" value="uS12_prolyl_hydroxylase"/>
</dbReference>
<feature type="domain" description="Fe2OG dioxygenase" evidence="13">
    <location>
        <begin position="145"/>
        <end position="251"/>
    </location>
</feature>
<comment type="subcellular location">
    <subcellularLocation>
        <location evidence="2">Nucleus</location>
    </subcellularLocation>
</comment>
<evidence type="ECO:0000256" key="5">
    <source>
        <dbReference type="ARBA" id="ARBA00022896"/>
    </source>
</evidence>
<keyword evidence="9" id="KW-0539">Nucleus</keyword>
<dbReference type="FunFam" id="2.60.120.620:FF:000014">
    <property type="entry name" value="Prolyl 3,4-dihydroxylase TPA1"/>
    <property type="match status" value="1"/>
</dbReference>
<gene>
    <name evidence="14" type="primary">MPUL0C08230</name>
    <name evidence="14" type="ORF">METSCH_C08230</name>
</gene>
<evidence type="ECO:0000256" key="1">
    <source>
        <dbReference type="ARBA" id="ARBA00001961"/>
    </source>
</evidence>
<comment type="catalytic activity">
    <reaction evidence="11">
        <text>[ribosomal protein uS12]-(3S)-3-hydroxy-L-proline + 2-oxoglutarate + O2 = [ribosomal protein uS12]-(3S)-3,4-dihydroxy-L-proline + succinate + CO2</text>
        <dbReference type="Rhea" id="RHEA:54160"/>
        <dbReference type="Rhea" id="RHEA-COMP:13817"/>
        <dbReference type="Rhea" id="RHEA-COMP:13818"/>
        <dbReference type="ChEBI" id="CHEBI:15379"/>
        <dbReference type="ChEBI" id="CHEBI:16526"/>
        <dbReference type="ChEBI" id="CHEBI:16810"/>
        <dbReference type="ChEBI" id="CHEBI:30031"/>
        <dbReference type="ChEBI" id="CHEBI:85428"/>
        <dbReference type="ChEBI" id="CHEBI:138052"/>
    </reaction>
</comment>
<dbReference type="Pfam" id="PF10637">
    <property type="entry name" value="Ofd1_CTDD"/>
    <property type="match status" value="1"/>
</dbReference>
<evidence type="ECO:0000259" key="13">
    <source>
        <dbReference type="PROSITE" id="PS51471"/>
    </source>
</evidence>